<dbReference type="AlphaFoldDB" id="A0AAW2YNV9"/>
<evidence type="ECO:0000259" key="6">
    <source>
        <dbReference type="Pfam" id="PF04116"/>
    </source>
</evidence>
<evidence type="ECO:0000313" key="7">
    <source>
        <dbReference type="EMBL" id="KAL0479058.1"/>
    </source>
</evidence>
<comment type="subcellular location">
    <subcellularLocation>
        <location evidence="1">Membrane</location>
    </subcellularLocation>
</comment>
<dbReference type="InterPro" id="IPR006694">
    <property type="entry name" value="Fatty_acid_hydroxylase"/>
</dbReference>
<dbReference type="GO" id="GO:0016020">
    <property type="term" value="C:membrane"/>
    <property type="evidence" value="ECO:0007669"/>
    <property type="project" value="UniProtKB-SubCell"/>
</dbReference>
<keyword evidence="8" id="KW-1185">Reference proteome</keyword>
<feature type="domain" description="Fatty acid hydroxylase" evidence="6">
    <location>
        <begin position="137"/>
        <end position="271"/>
    </location>
</feature>
<evidence type="ECO:0000256" key="3">
    <source>
        <dbReference type="ARBA" id="ARBA00022989"/>
    </source>
</evidence>
<dbReference type="GO" id="GO:0016491">
    <property type="term" value="F:oxidoreductase activity"/>
    <property type="evidence" value="ECO:0007669"/>
    <property type="project" value="InterPro"/>
</dbReference>
<name>A0AAW2YNV9_9EUKA</name>
<gene>
    <name evidence="7" type="ORF">AKO1_007907</name>
</gene>
<comment type="caution">
    <text evidence="7">The sequence shown here is derived from an EMBL/GenBank/DDBJ whole genome shotgun (WGS) entry which is preliminary data.</text>
</comment>
<feature type="transmembrane region" description="Helical" evidence="5">
    <location>
        <begin position="42"/>
        <end position="67"/>
    </location>
</feature>
<dbReference type="EMBL" id="JAOPGA020000496">
    <property type="protein sequence ID" value="KAL0479058.1"/>
    <property type="molecule type" value="Genomic_DNA"/>
</dbReference>
<dbReference type="Proteomes" id="UP001431209">
    <property type="component" value="Unassembled WGS sequence"/>
</dbReference>
<feature type="transmembrane region" description="Helical" evidence="5">
    <location>
        <begin position="129"/>
        <end position="150"/>
    </location>
</feature>
<dbReference type="PANTHER" id="PTHR11863">
    <property type="entry name" value="STEROL DESATURASE"/>
    <property type="match status" value="1"/>
</dbReference>
<organism evidence="7 8">
    <name type="scientific">Acrasis kona</name>
    <dbReference type="NCBI Taxonomy" id="1008807"/>
    <lineage>
        <taxon>Eukaryota</taxon>
        <taxon>Discoba</taxon>
        <taxon>Heterolobosea</taxon>
        <taxon>Tetramitia</taxon>
        <taxon>Eutetramitia</taxon>
        <taxon>Acrasidae</taxon>
        <taxon>Acrasis</taxon>
    </lineage>
</organism>
<reference evidence="7 8" key="1">
    <citation type="submission" date="2024-03" db="EMBL/GenBank/DDBJ databases">
        <title>The Acrasis kona genome and developmental transcriptomes reveal deep origins of eukaryotic multicellular pathways.</title>
        <authorList>
            <person name="Sheikh S."/>
            <person name="Fu C.-J."/>
            <person name="Brown M.W."/>
            <person name="Baldauf S.L."/>
        </authorList>
    </citation>
    <scope>NUCLEOTIDE SEQUENCE [LARGE SCALE GENOMIC DNA]</scope>
    <source>
        <strain evidence="7 8">ATCC MYA-3509</strain>
    </source>
</reference>
<feature type="transmembrane region" description="Helical" evidence="5">
    <location>
        <begin position="88"/>
        <end position="109"/>
    </location>
</feature>
<dbReference type="GO" id="GO:0005506">
    <property type="term" value="F:iron ion binding"/>
    <property type="evidence" value="ECO:0007669"/>
    <property type="project" value="InterPro"/>
</dbReference>
<sequence>MNATSDPFTDIFNVNNTLGSWVIWLIRAIESTNQYSLLNQTLLFSVAAAIAAYLLYFIFCSLSYYIFFMRYKEYYRPDSQPQPFKGQVQAEITMTIWTVPVIALMTAPWLVAEMRGYSKLYLYDPTVSWWTVAATVVWFIVFTDSCIYWIHRWEHTFPWIYKNIHKPHHRWLVPTPFAALAFHPVDGYAQSIPYHLFVFLFPMNVFLYFGLFFFVQLWTIGIHDSVDFIGGKYGSLISQVINGSMHHTIHHSKFLYNYGQYFTFWDRAFGSHYEPDLDYENKQNAKKIN</sequence>
<accession>A0AAW2YNV9</accession>
<evidence type="ECO:0000256" key="2">
    <source>
        <dbReference type="ARBA" id="ARBA00022692"/>
    </source>
</evidence>
<keyword evidence="3 5" id="KW-1133">Transmembrane helix</keyword>
<keyword evidence="2 5" id="KW-0812">Transmembrane</keyword>
<keyword evidence="4 5" id="KW-0472">Membrane</keyword>
<evidence type="ECO:0000256" key="5">
    <source>
        <dbReference type="SAM" id="Phobius"/>
    </source>
</evidence>
<evidence type="ECO:0000256" key="4">
    <source>
        <dbReference type="ARBA" id="ARBA00023136"/>
    </source>
</evidence>
<dbReference type="InterPro" id="IPR050307">
    <property type="entry name" value="Sterol_Desaturase_Related"/>
</dbReference>
<dbReference type="GO" id="GO:0008610">
    <property type="term" value="P:lipid biosynthetic process"/>
    <property type="evidence" value="ECO:0007669"/>
    <property type="project" value="InterPro"/>
</dbReference>
<evidence type="ECO:0000313" key="8">
    <source>
        <dbReference type="Proteomes" id="UP001431209"/>
    </source>
</evidence>
<evidence type="ECO:0000256" key="1">
    <source>
        <dbReference type="ARBA" id="ARBA00004370"/>
    </source>
</evidence>
<protein>
    <submittedName>
        <fullName evidence="7">Delta7-sterol 5-desaturase</fullName>
    </submittedName>
</protein>
<proteinExistence type="predicted"/>
<dbReference type="Pfam" id="PF04116">
    <property type="entry name" value="FA_hydroxylase"/>
    <property type="match status" value="1"/>
</dbReference>
<feature type="transmembrane region" description="Helical" evidence="5">
    <location>
        <begin position="195"/>
        <end position="215"/>
    </location>
</feature>